<dbReference type="RefSeq" id="WP_131895426.1">
    <property type="nucleotide sequence ID" value="NZ_SMKZ01000017.1"/>
</dbReference>
<evidence type="ECO:0000313" key="1">
    <source>
        <dbReference type="EMBL" id="TDE09714.1"/>
    </source>
</evidence>
<accession>A0A4R5DDG5</accession>
<dbReference type="GO" id="GO:0016740">
    <property type="term" value="F:transferase activity"/>
    <property type="evidence" value="ECO:0007669"/>
    <property type="project" value="UniProtKB-KW"/>
</dbReference>
<organism evidence="1 2">
    <name type="scientific">Jiangella asiatica</name>
    <dbReference type="NCBI Taxonomy" id="2530372"/>
    <lineage>
        <taxon>Bacteria</taxon>
        <taxon>Bacillati</taxon>
        <taxon>Actinomycetota</taxon>
        <taxon>Actinomycetes</taxon>
        <taxon>Jiangellales</taxon>
        <taxon>Jiangellaceae</taxon>
        <taxon>Jiangella</taxon>
    </lineage>
</organism>
<dbReference type="SUPFAM" id="SSF53756">
    <property type="entry name" value="UDP-Glycosyltransferase/glycogen phosphorylase"/>
    <property type="match status" value="1"/>
</dbReference>
<dbReference type="Proteomes" id="UP000294739">
    <property type="component" value="Unassembled WGS sequence"/>
</dbReference>
<evidence type="ECO:0000313" key="2">
    <source>
        <dbReference type="Proteomes" id="UP000294739"/>
    </source>
</evidence>
<comment type="caution">
    <text evidence="1">The sequence shown here is derived from an EMBL/GenBank/DDBJ whole genome shotgun (WGS) entry which is preliminary data.</text>
</comment>
<dbReference type="Pfam" id="PF13692">
    <property type="entry name" value="Glyco_trans_1_4"/>
    <property type="match status" value="1"/>
</dbReference>
<dbReference type="Gene3D" id="3.40.50.2000">
    <property type="entry name" value="Glycogen Phosphorylase B"/>
    <property type="match status" value="1"/>
</dbReference>
<gene>
    <name evidence="1" type="ORF">E1269_13925</name>
</gene>
<protein>
    <submittedName>
        <fullName evidence="1">Glycosyltransferase</fullName>
    </submittedName>
</protein>
<dbReference type="AlphaFoldDB" id="A0A4R5DDG5"/>
<keyword evidence="1" id="KW-0808">Transferase</keyword>
<name>A0A4R5DDG5_9ACTN</name>
<keyword evidence="2" id="KW-1185">Reference proteome</keyword>
<dbReference type="InParanoid" id="A0A4R5DDG5"/>
<proteinExistence type="predicted"/>
<dbReference type="OrthoDB" id="9794513at2"/>
<dbReference type="EMBL" id="SMKZ01000017">
    <property type="protein sequence ID" value="TDE09714.1"/>
    <property type="molecule type" value="Genomic_DNA"/>
</dbReference>
<sequence>MRILLWHVHGAYTTALVQGGHDYLVPVTPDRDADGRGRADTYLWPASAVEVPAGELRDQDIDVVVLQRPRELRLCWEWTGRRPGVDLPAVYLEHNTPGGGAVTTRHPVADQSAVPIVHVTHFNRLMWDNGDARTVVIEHGIVDPGYRYTGELPRAGVVVNEPVRRGRAVGTDLLAPLASSAPLDVFGMATGQLHAALRLAADRLRTFPDLSQDEMHAALARRRVYVHTHRWTSLGLSLLEAMHLGLPVVVLGTTEAPSAVPPEAGCLSARPDRLAAAAARLLADPDAARAAGLVARSAALARYGLDRFLRDWDAVLHDLPQGVGRTDNGAGIGARTDPLV</sequence>
<reference evidence="1 2" key="1">
    <citation type="submission" date="2019-03" db="EMBL/GenBank/DDBJ databases">
        <title>Draft genome sequences of novel Actinobacteria.</title>
        <authorList>
            <person name="Sahin N."/>
            <person name="Ay H."/>
            <person name="Saygin H."/>
        </authorList>
    </citation>
    <scope>NUCLEOTIDE SEQUENCE [LARGE SCALE GENOMIC DNA]</scope>
    <source>
        <strain evidence="1 2">5K138</strain>
    </source>
</reference>